<name>A0A284S9S9_ARMOS</name>
<protein>
    <submittedName>
        <fullName evidence="2">Uncharacterized protein</fullName>
    </submittedName>
</protein>
<dbReference type="AlphaFoldDB" id="A0A284S9S9"/>
<evidence type="ECO:0000256" key="1">
    <source>
        <dbReference type="SAM" id="Coils"/>
    </source>
</evidence>
<accession>A0A284S9S9</accession>
<evidence type="ECO:0000313" key="3">
    <source>
        <dbReference type="Proteomes" id="UP000219338"/>
    </source>
</evidence>
<reference evidence="3" key="1">
    <citation type="journal article" date="2017" name="Nat. Ecol. Evol.">
        <title>Genome expansion and lineage-specific genetic innovations in the forest pathogenic fungi Armillaria.</title>
        <authorList>
            <person name="Sipos G."/>
            <person name="Prasanna A.N."/>
            <person name="Walter M.C."/>
            <person name="O'Connor E."/>
            <person name="Balint B."/>
            <person name="Krizsan K."/>
            <person name="Kiss B."/>
            <person name="Hess J."/>
            <person name="Varga T."/>
            <person name="Slot J."/>
            <person name="Riley R."/>
            <person name="Boka B."/>
            <person name="Rigling D."/>
            <person name="Barry K."/>
            <person name="Lee J."/>
            <person name="Mihaltcheva S."/>
            <person name="LaButti K."/>
            <person name="Lipzen A."/>
            <person name="Waldron R."/>
            <person name="Moloney N.M."/>
            <person name="Sperisen C."/>
            <person name="Kredics L."/>
            <person name="Vagvoelgyi C."/>
            <person name="Patrignani A."/>
            <person name="Fitzpatrick D."/>
            <person name="Nagy I."/>
            <person name="Doyle S."/>
            <person name="Anderson J.B."/>
            <person name="Grigoriev I.V."/>
            <person name="Gueldener U."/>
            <person name="Muensterkoetter M."/>
            <person name="Nagy L.G."/>
        </authorList>
    </citation>
    <scope>NUCLEOTIDE SEQUENCE [LARGE SCALE GENOMIC DNA]</scope>
    <source>
        <strain evidence="3">C18/9</strain>
    </source>
</reference>
<dbReference type="OrthoDB" id="2888419at2759"/>
<keyword evidence="3" id="KW-1185">Reference proteome</keyword>
<organism evidence="2 3">
    <name type="scientific">Armillaria ostoyae</name>
    <name type="common">Armillaria root rot fungus</name>
    <dbReference type="NCBI Taxonomy" id="47428"/>
    <lineage>
        <taxon>Eukaryota</taxon>
        <taxon>Fungi</taxon>
        <taxon>Dikarya</taxon>
        <taxon>Basidiomycota</taxon>
        <taxon>Agaricomycotina</taxon>
        <taxon>Agaricomycetes</taxon>
        <taxon>Agaricomycetidae</taxon>
        <taxon>Agaricales</taxon>
        <taxon>Marasmiineae</taxon>
        <taxon>Physalacriaceae</taxon>
        <taxon>Armillaria</taxon>
    </lineage>
</organism>
<gene>
    <name evidence="2" type="ORF">ARMOST_21324</name>
</gene>
<dbReference type="Proteomes" id="UP000219338">
    <property type="component" value="Unassembled WGS sequence"/>
</dbReference>
<sequence length="149" mass="16948">MSALQKQKRTSESGSLSLILLVLGIVRSHCIRGFIYQNAVCPSLDDEIEDIQSQIKDLEDVEERLAGLDGKDKDTMDSEEVRMMAKRKAIQTGDSHDWDEMEKLHELRLQLSKQSSAQNTRPFTYHLPLVGSLTIKLLELLCSFMKLII</sequence>
<proteinExistence type="predicted"/>
<keyword evidence="1" id="KW-0175">Coiled coil</keyword>
<feature type="coiled-coil region" evidence="1">
    <location>
        <begin position="41"/>
        <end position="71"/>
    </location>
</feature>
<evidence type="ECO:0000313" key="2">
    <source>
        <dbReference type="EMBL" id="SJL17763.1"/>
    </source>
</evidence>
<dbReference type="EMBL" id="FUEG01000048">
    <property type="protein sequence ID" value="SJL17763.1"/>
    <property type="molecule type" value="Genomic_DNA"/>
</dbReference>